<dbReference type="PROSITE" id="PS51192">
    <property type="entry name" value="HELICASE_ATP_BIND_1"/>
    <property type="match status" value="1"/>
</dbReference>
<evidence type="ECO:0000256" key="2">
    <source>
        <dbReference type="ARBA" id="ARBA00022801"/>
    </source>
</evidence>
<evidence type="ECO:0000259" key="5">
    <source>
        <dbReference type="PROSITE" id="PS51192"/>
    </source>
</evidence>
<dbReference type="PANTHER" id="PTHR13710">
    <property type="entry name" value="DNA HELICASE RECQ FAMILY MEMBER"/>
    <property type="match status" value="1"/>
</dbReference>
<dbReference type="GO" id="GO:0003677">
    <property type="term" value="F:DNA binding"/>
    <property type="evidence" value="ECO:0007669"/>
    <property type="project" value="UniProtKB-KW"/>
</dbReference>
<gene>
    <name evidence="6" type="ORF">POM88_025713</name>
</gene>
<dbReference type="SUPFAM" id="SSF52540">
    <property type="entry name" value="P-loop containing nucleoside triphosphate hydrolases"/>
    <property type="match status" value="1"/>
</dbReference>
<comment type="caution">
    <text evidence="6">The sequence shown here is derived from an EMBL/GenBank/DDBJ whole genome shotgun (WGS) entry which is preliminary data.</text>
</comment>
<dbReference type="GO" id="GO:0005634">
    <property type="term" value="C:nucleus"/>
    <property type="evidence" value="ECO:0007669"/>
    <property type="project" value="TreeGrafter"/>
</dbReference>
<dbReference type="InterPro" id="IPR002464">
    <property type="entry name" value="DNA/RNA_helicase_DEAH_CS"/>
</dbReference>
<feature type="transmembrane region" description="Helical" evidence="4">
    <location>
        <begin position="12"/>
        <end position="30"/>
    </location>
</feature>
<dbReference type="GO" id="GO:0009378">
    <property type="term" value="F:four-way junction helicase activity"/>
    <property type="evidence" value="ECO:0007669"/>
    <property type="project" value="TreeGrafter"/>
</dbReference>
<dbReference type="GO" id="GO:0000724">
    <property type="term" value="P:double-strand break repair via homologous recombination"/>
    <property type="evidence" value="ECO:0007669"/>
    <property type="project" value="TreeGrafter"/>
</dbReference>
<sequence>MHAKGNLTYQLPAYICPGITLVISPLVSLIQDQIMHLSQANIPAAYLSANMEWTEQQEILRELCLDNCRYKLLYVTPEKVAKSDVLLRHLENLYSRQLLARIVIDEAHCSFIHIELDIPLLHGTPLCSLDKYVMYYFSLLNISFCSVDHIKGLV</sequence>
<reference evidence="6" key="1">
    <citation type="submission" date="2023-02" db="EMBL/GenBank/DDBJ databases">
        <title>Genome of toxic invasive species Heracleum sosnowskyi carries increased number of genes despite the absence of recent whole-genome duplications.</title>
        <authorList>
            <person name="Schelkunov M."/>
            <person name="Shtratnikova V."/>
            <person name="Makarenko M."/>
            <person name="Klepikova A."/>
            <person name="Omelchenko D."/>
            <person name="Novikova G."/>
            <person name="Obukhova E."/>
            <person name="Bogdanov V."/>
            <person name="Penin A."/>
            <person name="Logacheva M."/>
        </authorList>
    </citation>
    <scope>NUCLEOTIDE SEQUENCE</scope>
    <source>
        <strain evidence="6">Hsosn_3</strain>
        <tissue evidence="6">Leaf</tissue>
    </source>
</reference>
<keyword evidence="4" id="KW-0472">Membrane</keyword>
<dbReference type="Pfam" id="PF00270">
    <property type="entry name" value="DEAD"/>
    <property type="match status" value="1"/>
</dbReference>
<evidence type="ECO:0000313" key="7">
    <source>
        <dbReference type="Proteomes" id="UP001237642"/>
    </source>
</evidence>
<comment type="similarity">
    <text evidence="1">Belongs to the helicase family. RecQ subfamily.</text>
</comment>
<keyword evidence="4" id="KW-1133">Transmembrane helix</keyword>
<dbReference type="PROSITE" id="PS00690">
    <property type="entry name" value="DEAH_ATP_HELICASE"/>
    <property type="match status" value="1"/>
</dbReference>
<dbReference type="GO" id="GO:0043138">
    <property type="term" value="F:3'-5' DNA helicase activity"/>
    <property type="evidence" value="ECO:0007669"/>
    <property type="project" value="TreeGrafter"/>
</dbReference>
<reference evidence="6" key="2">
    <citation type="submission" date="2023-05" db="EMBL/GenBank/DDBJ databases">
        <authorList>
            <person name="Schelkunov M.I."/>
        </authorList>
    </citation>
    <scope>NUCLEOTIDE SEQUENCE</scope>
    <source>
        <strain evidence="6">Hsosn_3</strain>
        <tissue evidence="6">Leaf</tissue>
    </source>
</reference>
<evidence type="ECO:0000256" key="3">
    <source>
        <dbReference type="ARBA" id="ARBA00023125"/>
    </source>
</evidence>
<dbReference type="GO" id="GO:0005737">
    <property type="term" value="C:cytoplasm"/>
    <property type="evidence" value="ECO:0007669"/>
    <property type="project" value="TreeGrafter"/>
</dbReference>
<dbReference type="GO" id="GO:0016787">
    <property type="term" value="F:hydrolase activity"/>
    <property type="evidence" value="ECO:0007669"/>
    <property type="project" value="UniProtKB-KW"/>
</dbReference>
<name>A0AAD8I4F2_9APIA</name>
<dbReference type="InterPro" id="IPR011545">
    <property type="entry name" value="DEAD/DEAH_box_helicase_dom"/>
</dbReference>
<accession>A0AAD8I4F2</accession>
<organism evidence="6 7">
    <name type="scientific">Heracleum sosnowskyi</name>
    <dbReference type="NCBI Taxonomy" id="360622"/>
    <lineage>
        <taxon>Eukaryota</taxon>
        <taxon>Viridiplantae</taxon>
        <taxon>Streptophyta</taxon>
        <taxon>Embryophyta</taxon>
        <taxon>Tracheophyta</taxon>
        <taxon>Spermatophyta</taxon>
        <taxon>Magnoliopsida</taxon>
        <taxon>eudicotyledons</taxon>
        <taxon>Gunneridae</taxon>
        <taxon>Pentapetalae</taxon>
        <taxon>asterids</taxon>
        <taxon>campanulids</taxon>
        <taxon>Apiales</taxon>
        <taxon>Apiaceae</taxon>
        <taxon>Apioideae</taxon>
        <taxon>apioid superclade</taxon>
        <taxon>Tordylieae</taxon>
        <taxon>Tordyliinae</taxon>
        <taxon>Heracleum</taxon>
    </lineage>
</organism>
<dbReference type="InterPro" id="IPR027417">
    <property type="entry name" value="P-loop_NTPase"/>
</dbReference>
<keyword evidence="2" id="KW-0378">Hydrolase</keyword>
<evidence type="ECO:0000256" key="4">
    <source>
        <dbReference type="SAM" id="Phobius"/>
    </source>
</evidence>
<protein>
    <recommendedName>
        <fullName evidence="5">Helicase ATP-binding domain-containing protein</fullName>
    </recommendedName>
</protein>
<proteinExistence type="inferred from homology"/>
<dbReference type="InterPro" id="IPR014001">
    <property type="entry name" value="Helicase_ATP-bd"/>
</dbReference>
<feature type="domain" description="Helicase ATP-binding" evidence="5">
    <location>
        <begin position="1"/>
        <end position="143"/>
    </location>
</feature>
<dbReference type="AlphaFoldDB" id="A0AAD8I4F2"/>
<dbReference type="Gene3D" id="3.40.50.300">
    <property type="entry name" value="P-loop containing nucleotide triphosphate hydrolases"/>
    <property type="match status" value="1"/>
</dbReference>
<dbReference type="GO" id="GO:0005524">
    <property type="term" value="F:ATP binding"/>
    <property type="evidence" value="ECO:0007669"/>
    <property type="project" value="InterPro"/>
</dbReference>
<keyword evidence="7" id="KW-1185">Reference proteome</keyword>
<dbReference type="GO" id="GO:0005694">
    <property type="term" value="C:chromosome"/>
    <property type="evidence" value="ECO:0007669"/>
    <property type="project" value="TreeGrafter"/>
</dbReference>
<dbReference type="PANTHER" id="PTHR13710:SF156">
    <property type="entry name" value="ATP-DEPENDENT DNA HELICASE Q-LIKE 4B"/>
    <property type="match status" value="1"/>
</dbReference>
<keyword evidence="4" id="KW-0812">Transmembrane</keyword>
<keyword evidence="3" id="KW-0238">DNA-binding</keyword>
<evidence type="ECO:0000313" key="6">
    <source>
        <dbReference type="EMBL" id="KAK1378969.1"/>
    </source>
</evidence>
<dbReference type="Proteomes" id="UP001237642">
    <property type="component" value="Unassembled WGS sequence"/>
</dbReference>
<dbReference type="EMBL" id="JAUIZM010000006">
    <property type="protein sequence ID" value="KAK1378969.1"/>
    <property type="molecule type" value="Genomic_DNA"/>
</dbReference>
<evidence type="ECO:0000256" key="1">
    <source>
        <dbReference type="ARBA" id="ARBA00005446"/>
    </source>
</evidence>